<dbReference type="AlphaFoldDB" id="A0A8D8CB30"/>
<reference evidence="2" key="1">
    <citation type="submission" date="2021-05" db="EMBL/GenBank/DDBJ databases">
        <authorList>
            <person name="Alioto T."/>
            <person name="Alioto T."/>
            <person name="Gomez Garrido J."/>
        </authorList>
    </citation>
    <scope>NUCLEOTIDE SEQUENCE</scope>
</reference>
<keyword evidence="1" id="KW-1133">Transmembrane helix</keyword>
<feature type="transmembrane region" description="Helical" evidence="1">
    <location>
        <begin position="53"/>
        <end position="73"/>
    </location>
</feature>
<name>A0A8D8CB30_CULPI</name>
<accession>A0A8D8CB30</accession>
<dbReference type="EMBL" id="HBUE01108747">
    <property type="protein sequence ID" value="CAG6487897.1"/>
    <property type="molecule type" value="Transcribed_RNA"/>
</dbReference>
<evidence type="ECO:0000256" key="1">
    <source>
        <dbReference type="SAM" id="Phobius"/>
    </source>
</evidence>
<keyword evidence="1" id="KW-0812">Transmembrane</keyword>
<sequence length="107" mass="12315">MSRSRVVVVVWGRDKNSCFINDHSIMMMMFVGCCPEYQLVFESTSRPPSLNRLLCVFVCVGISVVSWQVWHFVIIPMEIYFFECYGKKNTQSTVGKCELFVDALISV</sequence>
<keyword evidence="1" id="KW-0472">Membrane</keyword>
<evidence type="ECO:0000313" key="2">
    <source>
        <dbReference type="EMBL" id="CAG6487897.1"/>
    </source>
</evidence>
<proteinExistence type="predicted"/>
<protein>
    <submittedName>
        <fullName evidence="2">(northern house mosquito) hypothetical protein</fullName>
    </submittedName>
</protein>
<dbReference type="PROSITE" id="PS51257">
    <property type="entry name" value="PROKAR_LIPOPROTEIN"/>
    <property type="match status" value="1"/>
</dbReference>
<organism evidence="2">
    <name type="scientific">Culex pipiens</name>
    <name type="common">House mosquito</name>
    <dbReference type="NCBI Taxonomy" id="7175"/>
    <lineage>
        <taxon>Eukaryota</taxon>
        <taxon>Metazoa</taxon>
        <taxon>Ecdysozoa</taxon>
        <taxon>Arthropoda</taxon>
        <taxon>Hexapoda</taxon>
        <taxon>Insecta</taxon>
        <taxon>Pterygota</taxon>
        <taxon>Neoptera</taxon>
        <taxon>Endopterygota</taxon>
        <taxon>Diptera</taxon>
        <taxon>Nematocera</taxon>
        <taxon>Culicoidea</taxon>
        <taxon>Culicidae</taxon>
        <taxon>Culicinae</taxon>
        <taxon>Culicini</taxon>
        <taxon>Culex</taxon>
        <taxon>Culex</taxon>
    </lineage>
</organism>
<dbReference type="EMBL" id="HBUE01108746">
    <property type="protein sequence ID" value="CAG6487896.1"/>
    <property type="molecule type" value="Transcribed_RNA"/>
</dbReference>